<gene>
    <name evidence="3" type="ORF">EYW49_10555</name>
</gene>
<dbReference type="Gene3D" id="2.60.40.420">
    <property type="entry name" value="Cupredoxins - blue copper proteins"/>
    <property type="match status" value="1"/>
</dbReference>
<dbReference type="SUPFAM" id="SSF49503">
    <property type="entry name" value="Cupredoxins"/>
    <property type="match status" value="1"/>
</dbReference>
<dbReference type="EMBL" id="SJFN01000013">
    <property type="protein sequence ID" value="TBW38034.1"/>
    <property type="molecule type" value="Genomic_DNA"/>
</dbReference>
<dbReference type="Proteomes" id="UP000292781">
    <property type="component" value="Unassembled WGS sequence"/>
</dbReference>
<dbReference type="RefSeq" id="WP_131309363.1">
    <property type="nucleotide sequence ID" value="NZ_SJFN01000013.1"/>
</dbReference>
<name>A0A4Q9VRK0_9HYPH</name>
<accession>A0A4Q9VRK0</accession>
<reference evidence="3 4" key="1">
    <citation type="submission" date="2019-02" db="EMBL/GenBank/DDBJ databases">
        <title>Siculibacillus lacustris gen. nov., sp. nov., a new rosette-forming bacterium isolated from a freshwater crater lake (Lake St. Ana, Romania).</title>
        <authorList>
            <person name="Felfoldi T."/>
            <person name="Marton Z."/>
            <person name="Szabo A."/>
            <person name="Mentes A."/>
            <person name="Boka K."/>
            <person name="Marialigeti K."/>
            <person name="Mathe I."/>
            <person name="Koncz M."/>
            <person name="Schumann P."/>
            <person name="Toth E."/>
        </authorList>
    </citation>
    <scope>NUCLEOTIDE SEQUENCE [LARGE SCALE GENOMIC DNA]</scope>
    <source>
        <strain evidence="3 4">SA-279</strain>
    </source>
</reference>
<dbReference type="InterPro" id="IPR008972">
    <property type="entry name" value="Cupredoxin"/>
</dbReference>
<comment type="caution">
    <text evidence="3">The sequence shown here is derived from an EMBL/GenBank/DDBJ whole genome shotgun (WGS) entry which is preliminary data.</text>
</comment>
<keyword evidence="4" id="KW-1185">Reference proteome</keyword>
<protein>
    <submittedName>
        <fullName evidence="3">Cupredoxin domain-containing protein</fullName>
    </submittedName>
</protein>
<evidence type="ECO:0000256" key="1">
    <source>
        <dbReference type="SAM" id="SignalP"/>
    </source>
</evidence>
<keyword evidence="1" id="KW-0732">Signal</keyword>
<evidence type="ECO:0000313" key="4">
    <source>
        <dbReference type="Proteomes" id="UP000292781"/>
    </source>
</evidence>
<dbReference type="OrthoDB" id="7161040at2"/>
<feature type="signal peptide" evidence="1">
    <location>
        <begin position="1"/>
        <end position="26"/>
    </location>
</feature>
<feature type="domain" description="EfeO-type cupredoxin-like" evidence="2">
    <location>
        <begin position="13"/>
        <end position="114"/>
    </location>
</feature>
<proteinExistence type="predicted"/>
<feature type="chain" id="PRO_5020672258" evidence="1">
    <location>
        <begin position="27"/>
        <end position="115"/>
    </location>
</feature>
<evidence type="ECO:0000313" key="3">
    <source>
        <dbReference type="EMBL" id="TBW38034.1"/>
    </source>
</evidence>
<dbReference type="InterPro" id="IPR028096">
    <property type="entry name" value="EfeO_Cupredoxin"/>
</dbReference>
<dbReference type="Pfam" id="PF13473">
    <property type="entry name" value="Cupredoxin_1"/>
    <property type="match status" value="1"/>
</dbReference>
<sequence>MTIAHRILRLGAAVAIVAVAFGSARAEDEKTYRIEFRDGVITPLRLEVPADTRLRLELANVGTTPAEFESLELRKEKVIAPGSDTVMVIRRLDPGEYPFFDDFHLDMPRAVVVAK</sequence>
<organism evidence="3 4">
    <name type="scientific">Siculibacillus lacustris</name>
    <dbReference type="NCBI Taxonomy" id="1549641"/>
    <lineage>
        <taxon>Bacteria</taxon>
        <taxon>Pseudomonadati</taxon>
        <taxon>Pseudomonadota</taxon>
        <taxon>Alphaproteobacteria</taxon>
        <taxon>Hyphomicrobiales</taxon>
        <taxon>Ancalomicrobiaceae</taxon>
        <taxon>Siculibacillus</taxon>
    </lineage>
</organism>
<evidence type="ECO:0000259" key="2">
    <source>
        <dbReference type="Pfam" id="PF13473"/>
    </source>
</evidence>
<dbReference type="AlphaFoldDB" id="A0A4Q9VRK0"/>